<protein>
    <submittedName>
        <fullName evidence="1">Uncharacterized protein</fullName>
    </submittedName>
</protein>
<name>A0ABR7ZXS2_9CYAN</name>
<dbReference type="RefSeq" id="WP_190403415.1">
    <property type="nucleotide sequence ID" value="NZ_JACJQB010000018.1"/>
</dbReference>
<proteinExistence type="predicted"/>
<reference evidence="1 2" key="1">
    <citation type="journal article" date="2020" name="ISME J.">
        <title>Comparative genomics reveals insights into cyanobacterial evolution and habitat adaptation.</title>
        <authorList>
            <person name="Chen M.Y."/>
            <person name="Teng W.K."/>
            <person name="Zhao L."/>
            <person name="Hu C.X."/>
            <person name="Zhou Y.K."/>
            <person name="Han B.P."/>
            <person name="Song L.R."/>
            <person name="Shu W.S."/>
        </authorList>
    </citation>
    <scope>NUCLEOTIDE SEQUENCE [LARGE SCALE GENOMIC DNA]</scope>
    <source>
        <strain evidence="1 2">FACHB-723</strain>
    </source>
</reference>
<evidence type="ECO:0000313" key="2">
    <source>
        <dbReference type="Proteomes" id="UP000642094"/>
    </source>
</evidence>
<dbReference type="Proteomes" id="UP000642094">
    <property type="component" value="Unassembled WGS sequence"/>
</dbReference>
<comment type="caution">
    <text evidence="1">The sequence shown here is derived from an EMBL/GenBank/DDBJ whole genome shotgun (WGS) entry which is preliminary data.</text>
</comment>
<keyword evidence="2" id="KW-1185">Reference proteome</keyword>
<organism evidence="1 2">
    <name type="scientific">Pseudanabaena mucicola FACHB-723</name>
    <dbReference type="NCBI Taxonomy" id="2692860"/>
    <lineage>
        <taxon>Bacteria</taxon>
        <taxon>Bacillati</taxon>
        <taxon>Cyanobacteriota</taxon>
        <taxon>Cyanophyceae</taxon>
        <taxon>Pseudanabaenales</taxon>
        <taxon>Pseudanabaenaceae</taxon>
        <taxon>Pseudanabaena</taxon>
    </lineage>
</organism>
<sequence length="127" mass="15093">MSYEFWRKLRDASRDSKVKLLEQVPSVDEVYEKLSFYASESDISPVKTEAGWWLFKNNSYSLKKNIVFSDEQVKLLILDDFDEERIYFEKLKNKLETLNKNKDEAFPVLLFPKQLELKFGDEILVNV</sequence>
<accession>A0ABR7ZXS2</accession>
<evidence type="ECO:0000313" key="1">
    <source>
        <dbReference type="EMBL" id="MBD2188564.1"/>
    </source>
</evidence>
<dbReference type="EMBL" id="JACJQB010000018">
    <property type="protein sequence ID" value="MBD2188564.1"/>
    <property type="molecule type" value="Genomic_DNA"/>
</dbReference>
<gene>
    <name evidence="1" type="ORF">H6F41_10445</name>
</gene>